<proteinExistence type="predicted"/>
<dbReference type="RefSeq" id="WP_069939076.1">
    <property type="nucleotide sequence ID" value="NZ_MAMP01000022.1"/>
</dbReference>
<comment type="caution">
    <text evidence="2">The sequence shown here is derived from an EMBL/GenBank/DDBJ whole genome shotgun (WGS) entry which is preliminary data.</text>
</comment>
<dbReference type="OrthoDB" id="2417886at2"/>
<keyword evidence="1" id="KW-0175">Coiled coil</keyword>
<gene>
    <name evidence="2" type="ORF">BA724_09410</name>
</gene>
<protein>
    <recommendedName>
        <fullName evidence="4">Heptaprenyl diphosphate synthase</fullName>
    </recommendedName>
</protein>
<keyword evidence="3" id="KW-1185">Reference proteome</keyword>
<dbReference type="AlphaFoldDB" id="A0A1E7DN41"/>
<evidence type="ECO:0000256" key="1">
    <source>
        <dbReference type="SAM" id="Coils"/>
    </source>
</evidence>
<dbReference type="Proteomes" id="UP000095658">
    <property type="component" value="Unassembled WGS sequence"/>
</dbReference>
<dbReference type="EMBL" id="MAMP01000022">
    <property type="protein sequence ID" value="OES44483.1"/>
    <property type="molecule type" value="Genomic_DNA"/>
</dbReference>
<name>A0A1E7DN41_9BACI</name>
<reference evidence="2 3" key="1">
    <citation type="submission" date="2016-06" db="EMBL/GenBank/DDBJ databases">
        <title>Domibacillus iocasae genome sequencing.</title>
        <authorList>
            <person name="Verma A."/>
            <person name="Pal Y."/>
            <person name="Ojha A.K."/>
            <person name="Krishnamurthi S."/>
        </authorList>
    </citation>
    <scope>NUCLEOTIDE SEQUENCE [LARGE SCALE GENOMIC DNA]</scope>
    <source>
        <strain evidence="2 3">DSM 29979</strain>
    </source>
</reference>
<organism evidence="2 3">
    <name type="scientific">Domibacillus iocasae</name>
    <dbReference type="NCBI Taxonomy" id="1714016"/>
    <lineage>
        <taxon>Bacteria</taxon>
        <taxon>Bacillati</taxon>
        <taxon>Bacillota</taxon>
        <taxon>Bacilli</taxon>
        <taxon>Bacillales</taxon>
        <taxon>Bacillaceae</taxon>
        <taxon>Domibacillus</taxon>
    </lineage>
</organism>
<evidence type="ECO:0008006" key="4">
    <source>
        <dbReference type="Google" id="ProtNLM"/>
    </source>
</evidence>
<dbReference type="InterPro" id="IPR009920">
    <property type="entry name" value="HEPPP_synth_su1"/>
</dbReference>
<evidence type="ECO:0000313" key="3">
    <source>
        <dbReference type="Proteomes" id="UP000095658"/>
    </source>
</evidence>
<dbReference type="Gene3D" id="1.20.120.1450">
    <property type="match status" value="1"/>
</dbReference>
<dbReference type="STRING" id="1714016.BA724_09410"/>
<feature type="coiled-coil region" evidence="1">
    <location>
        <begin position="197"/>
        <end position="224"/>
    </location>
</feature>
<accession>A0A1E7DN41</accession>
<dbReference type="Pfam" id="PF07307">
    <property type="entry name" value="HEPPP_synt_1"/>
    <property type="match status" value="1"/>
</dbReference>
<sequence>MREWQKEQKALIEEINRACRQPFLDKIVGAPSINPLRAAALMLAFTDEDRKSAHVQKQMTAAVLIQLALDTHDLIPSVTEEMTQKNQLIVLAGDYFSGMYYRTLAEAGCIHWVGILADAVKSVNEAKTSLHRHQLESEEAIFRAVQTIEGDIIGAVYAENKADEAVWLAVQQLLTADRLFREKEQPFIVFRALAHVLETKQHALQAIEQRLEQVRLTINECIKSMDSYSAAVVQGERDRLFSTPLRLVEEG</sequence>
<evidence type="ECO:0000313" key="2">
    <source>
        <dbReference type="EMBL" id="OES44483.1"/>
    </source>
</evidence>
<dbReference type="GO" id="GO:0009234">
    <property type="term" value="P:menaquinone biosynthetic process"/>
    <property type="evidence" value="ECO:0007669"/>
    <property type="project" value="InterPro"/>
</dbReference>